<reference evidence="6" key="1">
    <citation type="submission" date="2017-02" db="UniProtKB">
        <authorList>
            <consortium name="WormBaseParasite"/>
        </authorList>
    </citation>
    <scope>IDENTIFICATION</scope>
</reference>
<accession>A0A0R3SBG1</accession>
<gene>
    <name evidence="4" type="ORF">HDID_LOCUS1809</name>
</gene>
<dbReference type="PROSITE" id="PS00028">
    <property type="entry name" value="ZINC_FINGER_C2H2_1"/>
    <property type="match status" value="2"/>
</dbReference>
<dbReference type="OrthoDB" id="6248854at2759"/>
<feature type="compositionally biased region" description="Polar residues" evidence="2">
    <location>
        <begin position="1034"/>
        <end position="1048"/>
    </location>
</feature>
<feature type="region of interest" description="Disordered" evidence="2">
    <location>
        <begin position="365"/>
        <end position="385"/>
    </location>
</feature>
<evidence type="ECO:0000256" key="2">
    <source>
        <dbReference type="SAM" id="MobiDB-lite"/>
    </source>
</evidence>
<feature type="compositionally biased region" description="Polar residues" evidence="2">
    <location>
        <begin position="679"/>
        <end position="695"/>
    </location>
</feature>
<feature type="region of interest" description="Disordered" evidence="2">
    <location>
        <begin position="647"/>
        <end position="695"/>
    </location>
</feature>
<feature type="region of interest" description="Disordered" evidence="2">
    <location>
        <begin position="1089"/>
        <end position="1117"/>
    </location>
</feature>
<feature type="compositionally biased region" description="Polar residues" evidence="2">
    <location>
        <begin position="110"/>
        <end position="133"/>
    </location>
</feature>
<evidence type="ECO:0000313" key="5">
    <source>
        <dbReference type="Proteomes" id="UP000274504"/>
    </source>
</evidence>
<feature type="region of interest" description="Disordered" evidence="2">
    <location>
        <begin position="1012"/>
        <end position="1050"/>
    </location>
</feature>
<evidence type="ECO:0000256" key="1">
    <source>
        <dbReference type="PROSITE-ProRule" id="PRU00042"/>
    </source>
</evidence>
<dbReference type="EMBL" id="UYSG01000376">
    <property type="protein sequence ID" value="VDL19270.1"/>
    <property type="molecule type" value="Genomic_DNA"/>
</dbReference>
<dbReference type="SMART" id="SM00355">
    <property type="entry name" value="ZnF_C2H2"/>
    <property type="match status" value="5"/>
</dbReference>
<feature type="compositionally biased region" description="Polar residues" evidence="2">
    <location>
        <begin position="970"/>
        <end position="980"/>
    </location>
</feature>
<keyword evidence="1" id="KW-0862">Zinc</keyword>
<dbReference type="InterPro" id="IPR013087">
    <property type="entry name" value="Znf_C2H2_type"/>
</dbReference>
<feature type="compositionally biased region" description="Basic and acidic residues" evidence="2">
    <location>
        <begin position="764"/>
        <end position="774"/>
    </location>
</feature>
<feature type="compositionally biased region" description="Basic and acidic residues" evidence="2">
    <location>
        <begin position="667"/>
        <end position="678"/>
    </location>
</feature>
<evidence type="ECO:0000313" key="6">
    <source>
        <dbReference type="WBParaSite" id="HDID_0000180801-mRNA-1"/>
    </source>
</evidence>
<keyword evidence="1" id="KW-0479">Metal-binding</keyword>
<reference evidence="4 5" key="2">
    <citation type="submission" date="2018-11" db="EMBL/GenBank/DDBJ databases">
        <authorList>
            <consortium name="Pathogen Informatics"/>
        </authorList>
    </citation>
    <scope>NUCLEOTIDE SEQUENCE [LARGE SCALE GENOMIC DNA]</scope>
</reference>
<feature type="compositionally biased region" description="Polar residues" evidence="2">
    <location>
        <begin position="365"/>
        <end position="374"/>
    </location>
</feature>
<feature type="domain" description="C2H2-type" evidence="3">
    <location>
        <begin position="1236"/>
        <end position="1260"/>
    </location>
</feature>
<sequence length="1278" mass="140432">MPRKSLLALKGAGPLGCGMCHTQFPTPEERIQHARDKHNVHKSKFPCTACKLSGFSSLFCLQNHIRTKCLGVGWETRLFSKSEDTDLSSFALNDKKGLILSEGPLKYNRSKSPSIDSFESNTLKQTRCPSLRSSKLGKPDNGGANNQEVNEASVLTDESVTIDSSLPPRKRKISATVEKSAKIPRKELKSVKHLQQDIADRLETIATEIIESIQNDETSLRKTRRNSSSDIKPGAPMLMKSRKTENLTDKNGMKDTADKISSHILRTGPEQSDIDGGHTQIKIETSNLAPISEISKSEYLDKTLPLRKRRISAKILKRELKSEENNGKANEEELKPAIESTLPDIASTAQSGNLEHVHVSDVTTMKKTRSNSLSKIDPGFPNLPSQNYKKFPKDVQGSDNKSIFDSLIATHASEPSVDDVFSSRKRRVSAKIPKRSSKFIKLRSVSHDGLESEKEKESESELPVSEFTIAEGHNQHKFRVSEHAAPMKKTRKSSCGDFGSDASKVISQKLEKIRKISSDLSESTVESVAPSDKKGVLSLNDLSEVDDGAKSLNNALSVSQEKPSAGVSKSSFHSHFTISNSEKAVTKRRLSHIRSEKDDLLSDVLTRKNRSSHAPKSMARTTSKTKKLTEYFKDSAQKGFKQKYSLDCADESPGSDNATPKNVLGDSRLETIVEEKTDSQNSPKENKSSPVFKNPLESLTQADFILTDSNVKASYGQTGDPLMLSKELQESKSEDISKVTEENNEISTRKKDVELAAARGSTPDFKKKRDLKVSEKRRRTAVESPQNSFTRTLKVKTFTRVSKAKEPTTPEPVDTSLDVKRLELKRLRESLGLDFGHTPRSVTSSASSNASGSPALGSPQTPKALLGGVNLLKSSRSSSNPSTPTAAIISKTAEKFALLDWDSFITKAPLNSRPPTAQIEMIKKKTPVDMGIKEVIPPKVSLVSNVEEKSATESFKEAGNSLGAAEKPIVSTTPESPSKLQSREAKFSKDSISVANASPFIFEKPSSILKSDTAEKSKSGLQKRNPISPEVSVEDTSTNSETQVSTDSRIPERVEEIKMEIGSNLTIQNKESAGSPLDSKELDESHDVIKNDDGASESTVPCNGGSIISDSDRESSQNDKMSMLSCPICHLGGFATKAELKVHLTISCREEEPRKKKAVKRKKRPIEWYCPGCPRSFGPFESAKALLDHLPTCHIKRVAFFNGEGKSGKGRGRNSQIDPKDLPFWPAPLPSTPVTYGCPVCGCFFATASRLDQHRSETDHFHVVGRFLKTNEHFKSSK</sequence>
<evidence type="ECO:0000259" key="3">
    <source>
        <dbReference type="PROSITE" id="PS50157"/>
    </source>
</evidence>
<evidence type="ECO:0000313" key="4">
    <source>
        <dbReference type="EMBL" id="VDL19270.1"/>
    </source>
</evidence>
<feature type="compositionally biased region" description="Low complexity" evidence="2">
    <location>
        <begin position="844"/>
        <end position="859"/>
    </location>
</feature>
<feature type="compositionally biased region" description="Polar residues" evidence="2">
    <location>
        <begin position="1096"/>
        <end position="1109"/>
    </location>
</feature>
<organism evidence="6">
    <name type="scientific">Hymenolepis diminuta</name>
    <name type="common">Rat tapeworm</name>
    <dbReference type="NCBI Taxonomy" id="6216"/>
    <lineage>
        <taxon>Eukaryota</taxon>
        <taxon>Metazoa</taxon>
        <taxon>Spiralia</taxon>
        <taxon>Lophotrochozoa</taxon>
        <taxon>Platyhelminthes</taxon>
        <taxon>Cestoda</taxon>
        <taxon>Eucestoda</taxon>
        <taxon>Cyclophyllidea</taxon>
        <taxon>Hymenolepididae</taxon>
        <taxon>Hymenolepis</taxon>
    </lineage>
</organism>
<feature type="region of interest" description="Disordered" evidence="2">
    <location>
        <begin position="216"/>
        <end position="236"/>
    </location>
</feature>
<dbReference type="STRING" id="6216.A0A0R3SBG1"/>
<keyword evidence="1" id="KW-0863">Zinc-finger</keyword>
<protein>
    <submittedName>
        <fullName evidence="6">C2H2-type domain-containing protein</fullName>
    </submittedName>
</protein>
<feature type="region of interest" description="Disordered" evidence="2">
    <location>
        <begin position="954"/>
        <end position="984"/>
    </location>
</feature>
<feature type="region of interest" description="Disordered" evidence="2">
    <location>
        <begin position="601"/>
        <end position="625"/>
    </location>
</feature>
<proteinExistence type="predicted"/>
<feature type="region of interest" description="Disordered" evidence="2">
    <location>
        <begin position="110"/>
        <end position="173"/>
    </location>
</feature>
<dbReference type="AlphaFoldDB" id="A0A0R3SBG1"/>
<dbReference type="WBParaSite" id="HDID_0000180801-mRNA-1">
    <property type="protein sequence ID" value="HDID_0000180801-mRNA-1"/>
    <property type="gene ID" value="HDID_0000180801"/>
</dbReference>
<feature type="region of interest" description="Disordered" evidence="2">
    <location>
        <begin position="761"/>
        <end position="788"/>
    </location>
</feature>
<dbReference type="PROSITE" id="PS50157">
    <property type="entry name" value="ZINC_FINGER_C2H2_2"/>
    <property type="match status" value="1"/>
</dbReference>
<feature type="region of interest" description="Disordered" evidence="2">
    <location>
        <begin position="834"/>
        <end position="864"/>
    </location>
</feature>
<name>A0A0R3SBG1_HYMDI</name>
<dbReference type="Proteomes" id="UP000274504">
    <property type="component" value="Unassembled WGS sequence"/>
</dbReference>
<dbReference type="GO" id="GO:0008270">
    <property type="term" value="F:zinc ion binding"/>
    <property type="evidence" value="ECO:0007669"/>
    <property type="project" value="UniProtKB-KW"/>
</dbReference>